<feature type="signal peptide" evidence="2">
    <location>
        <begin position="1"/>
        <end position="22"/>
    </location>
</feature>
<name>A0A9P9YMJ4_9MUSC</name>
<gene>
    <name evidence="3" type="ORF">M5D96_007151</name>
</gene>
<evidence type="ECO:0000313" key="4">
    <source>
        <dbReference type="Proteomes" id="UP001059596"/>
    </source>
</evidence>
<evidence type="ECO:0000256" key="1">
    <source>
        <dbReference type="SAM" id="MobiDB-lite"/>
    </source>
</evidence>
<reference evidence="3" key="1">
    <citation type="journal article" date="2023" name="Genome Biol. Evol.">
        <title>Long-read-based Genome Assembly of Drosophila gunungcola Reveals Fewer Chemosensory Genes in Flower-breeding Species.</title>
        <authorList>
            <person name="Negi A."/>
            <person name="Liao B.Y."/>
            <person name="Yeh S.D."/>
        </authorList>
    </citation>
    <scope>NUCLEOTIDE SEQUENCE</scope>
    <source>
        <strain evidence="3">Sukarami</strain>
    </source>
</reference>
<dbReference type="AlphaFoldDB" id="A0A9P9YMJ4"/>
<sequence length="87" mass="10172">IIYNLFIFVYFFTHHAIAKVLSCNKKKNKAKYVQLRSVDNAFFRLTSNEGMECGTESNNLYKLSKYRQTHKKEGSTPKMMAQTKQNV</sequence>
<feature type="chain" id="PRO_5040238117" description="Secreted protein" evidence="2">
    <location>
        <begin position="23"/>
        <end position="87"/>
    </location>
</feature>
<dbReference type="Proteomes" id="UP001059596">
    <property type="component" value="Unassembled WGS sequence"/>
</dbReference>
<protein>
    <recommendedName>
        <fullName evidence="5">Secreted protein</fullName>
    </recommendedName>
</protein>
<feature type="non-terminal residue" evidence="3">
    <location>
        <position position="1"/>
    </location>
</feature>
<comment type="caution">
    <text evidence="3">The sequence shown here is derived from an EMBL/GenBank/DDBJ whole genome shotgun (WGS) entry which is preliminary data.</text>
</comment>
<evidence type="ECO:0000313" key="3">
    <source>
        <dbReference type="EMBL" id="KAI8039729.1"/>
    </source>
</evidence>
<evidence type="ECO:0000256" key="2">
    <source>
        <dbReference type="SAM" id="SignalP"/>
    </source>
</evidence>
<keyword evidence="4" id="KW-1185">Reference proteome</keyword>
<dbReference type="EMBL" id="JAMKOV010000005">
    <property type="protein sequence ID" value="KAI8039729.1"/>
    <property type="molecule type" value="Genomic_DNA"/>
</dbReference>
<accession>A0A9P9YMJ4</accession>
<evidence type="ECO:0008006" key="5">
    <source>
        <dbReference type="Google" id="ProtNLM"/>
    </source>
</evidence>
<proteinExistence type="predicted"/>
<feature type="region of interest" description="Disordered" evidence="1">
    <location>
        <begin position="67"/>
        <end position="87"/>
    </location>
</feature>
<organism evidence="3 4">
    <name type="scientific">Drosophila gunungcola</name>
    <name type="common">fruit fly</name>
    <dbReference type="NCBI Taxonomy" id="103775"/>
    <lineage>
        <taxon>Eukaryota</taxon>
        <taxon>Metazoa</taxon>
        <taxon>Ecdysozoa</taxon>
        <taxon>Arthropoda</taxon>
        <taxon>Hexapoda</taxon>
        <taxon>Insecta</taxon>
        <taxon>Pterygota</taxon>
        <taxon>Neoptera</taxon>
        <taxon>Endopterygota</taxon>
        <taxon>Diptera</taxon>
        <taxon>Brachycera</taxon>
        <taxon>Muscomorpha</taxon>
        <taxon>Ephydroidea</taxon>
        <taxon>Drosophilidae</taxon>
        <taxon>Drosophila</taxon>
        <taxon>Sophophora</taxon>
    </lineage>
</organism>
<keyword evidence="2" id="KW-0732">Signal</keyword>